<dbReference type="NCBIfam" id="NF008692">
    <property type="entry name" value="PRK11713.1-5"/>
    <property type="match status" value="1"/>
</dbReference>
<evidence type="ECO:0000256" key="10">
    <source>
        <dbReference type="ARBA" id="ARBA00025699"/>
    </source>
</evidence>
<keyword evidence="9 12" id="KW-0949">S-adenosyl-L-methionine</keyword>
<sequence length="243" mass="27623">MNRFFIKNEQVSKDILYIEGEDVKHIRDVLRLRTGDKIEAVCEGFIYIGKILRIEKNLVTVKIAEIFKGNGEPSFNIILYQGIPKGEKMDFIIQKCTELGVKEFFPLLTERTVVKVKDKNKEKSKITRWTKIAKEAAQQSKRDLFPKIDDIISFDDMIELIKGENIIVPYEEEKNNRIRDAIKSIKNGRVNLIIGPEGGFAQKEIETLRGIGANTVTLGPRILRTETAGIVAASILLYELGDI</sequence>
<dbReference type="InterPro" id="IPR029028">
    <property type="entry name" value="Alpha/beta_knot_MTases"/>
</dbReference>
<evidence type="ECO:0000313" key="16">
    <source>
        <dbReference type="Proteomes" id="UP000287969"/>
    </source>
</evidence>
<dbReference type="EC" id="2.1.1.193" evidence="3 12"/>
<evidence type="ECO:0000256" key="5">
    <source>
        <dbReference type="ARBA" id="ARBA00022490"/>
    </source>
</evidence>
<reference evidence="16" key="1">
    <citation type="submission" date="2019-01" db="EMBL/GenBank/DDBJ databases">
        <title>Draft genomes of a novel of Sporanaerobacter strains.</title>
        <authorList>
            <person name="Ma S."/>
        </authorList>
    </citation>
    <scope>NUCLEOTIDE SEQUENCE [LARGE SCALE GENOMIC DNA]</scope>
    <source>
        <strain evidence="16">NJN-17</strain>
    </source>
</reference>
<dbReference type="PANTHER" id="PTHR30027:SF3">
    <property type="entry name" value="16S RRNA (URACIL(1498)-N(3))-METHYLTRANSFERASE"/>
    <property type="match status" value="1"/>
</dbReference>
<comment type="function">
    <text evidence="10 12">Specifically methylates the N3 position of the uracil ring of uridine 1498 (m3U1498) in 16S rRNA. Acts on the fully assembled 30S ribosomal subunit.</text>
</comment>
<dbReference type="InterPro" id="IPR046886">
    <property type="entry name" value="RsmE_MTase_dom"/>
</dbReference>
<dbReference type="KEGG" id="spoa:EQM13_11440"/>
<dbReference type="PANTHER" id="PTHR30027">
    <property type="entry name" value="RIBOSOMAL RNA SMALL SUBUNIT METHYLTRANSFERASE E"/>
    <property type="match status" value="1"/>
</dbReference>
<evidence type="ECO:0000256" key="12">
    <source>
        <dbReference type="PIRNR" id="PIRNR015601"/>
    </source>
</evidence>
<keyword evidence="5 12" id="KW-0963">Cytoplasm</keyword>
<dbReference type="SUPFAM" id="SSF88697">
    <property type="entry name" value="PUA domain-like"/>
    <property type="match status" value="1"/>
</dbReference>
<evidence type="ECO:0000259" key="14">
    <source>
        <dbReference type="Pfam" id="PF20260"/>
    </source>
</evidence>
<dbReference type="GO" id="GO:0005737">
    <property type="term" value="C:cytoplasm"/>
    <property type="evidence" value="ECO:0007669"/>
    <property type="project" value="UniProtKB-SubCell"/>
</dbReference>
<dbReference type="PIRSF" id="PIRSF015601">
    <property type="entry name" value="MTase_slr0722"/>
    <property type="match status" value="1"/>
</dbReference>
<dbReference type="InterPro" id="IPR015947">
    <property type="entry name" value="PUA-like_sf"/>
</dbReference>
<dbReference type="OrthoDB" id="9815641at2"/>
<evidence type="ECO:0000256" key="11">
    <source>
        <dbReference type="ARBA" id="ARBA00047944"/>
    </source>
</evidence>
<dbReference type="Gene3D" id="2.40.240.20">
    <property type="entry name" value="Hypothetical PUA domain-like, domain 1"/>
    <property type="match status" value="1"/>
</dbReference>
<keyword evidence="6 12" id="KW-0698">rRNA processing</keyword>
<dbReference type="Gene3D" id="3.40.1280.10">
    <property type="match status" value="1"/>
</dbReference>
<gene>
    <name evidence="15" type="ORF">EQM13_11440</name>
</gene>
<dbReference type="AlphaFoldDB" id="A0A410QDT6"/>
<proteinExistence type="inferred from homology"/>
<evidence type="ECO:0000256" key="7">
    <source>
        <dbReference type="ARBA" id="ARBA00022603"/>
    </source>
</evidence>
<evidence type="ECO:0000256" key="4">
    <source>
        <dbReference type="ARBA" id="ARBA00013673"/>
    </source>
</evidence>
<dbReference type="InterPro" id="IPR006700">
    <property type="entry name" value="RsmE"/>
</dbReference>
<evidence type="ECO:0000259" key="13">
    <source>
        <dbReference type="Pfam" id="PF04452"/>
    </source>
</evidence>
<organism evidence="15 16">
    <name type="scientific">Acidilutibacter cellobiosedens</name>
    <dbReference type="NCBI Taxonomy" id="2507161"/>
    <lineage>
        <taxon>Bacteria</taxon>
        <taxon>Bacillati</taxon>
        <taxon>Bacillota</taxon>
        <taxon>Tissierellia</taxon>
        <taxon>Tissierellales</taxon>
        <taxon>Acidilutibacteraceae</taxon>
        <taxon>Acidilutibacter</taxon>
    </lineage>
</organism>
<keyword evidence="16" id="KW-1185">Reference proteome</keyword>
<dbReference type="NCBIfam" id="TIGR00046">
    <property type="entry name" value="RsmE family RNA methyltransferase"/>
    <property type="match status" value="1"/>
</dbReference>
<keyword evidence="7 12" id="KW-0489">Methyltransferase</keyword>
<dbReference type="SUPFAM" id="SSF75217">
    <property type="entry name" value="alpha/beta knot"/>
    <property type="match status" value="1"/>
</dbReference>
<comment type="catalytic activity">
    <reaction evidence="11 12">
        <text>uridine(1498) in 16S rRNA + S-adenosyl-L-methionine = N(3)-methyluridine(1498) in 16S rRNA + S-adenosyl-L-homocysteine + H(+)</text>
        <dbReference type="Rhea" id="RHEA:42920"/>
        <dbReference type="Rhea" id="RHEA-COMP:10283"/>
        <dbReference type="Rhea" id="RHEA-COMP:10284"/>
        <dbReference type="ChEBI" id="CHEBI:15378"/>
        <dbReference type="ChEBI" id="CHEBI:57856"/>
        <dbReference type="ChEBI" id="CHEBI:59789"/>
        <dbReference type="ChEBI" id="CHEBI:65315"/>
        <dbReference type="ChEBI" id="CHEBI:74502"/>
        <dbReference type="EC" id="2.1.1.193"/>
    </reaction>
</comment>
<dbReference type="Pfam" id="PF04452">
    <property type="entry name" value="Methyltrans_RNA"/>
    <property type="match status" value="1"/>
</dbReference>
<name>A0A410QDT6_9FIRM</name>
<evidence type="ECO:0000256" key="3">
    <source>
        <dbReference type="ARBA" id="ARBA00012328"/>
    </source>
</evidence>
<dbReference type="InterPro" id="IPR029026">
    <property type="entry name" value="tRNA_m1G_MTases_N"/>
</dbReference>
<dbReference type="InterPro" id="IPR046887">
    <property type="entry name" value="RsmE_PUA-like"/>
</dbReference>
<dbReference type="Pfam" id="PF20260">
    <property type="entry name" value="PUA_4"/>
    <property type="match status" value="1"/>
</dbReference>
<feature type="domain" description="Ribosomal RNA small subunit methyltransferase E PUA-like" evidence="14">
    <location>
        <begin position="18"/>
        <end position="63"/>
    </location>
</feature>
<dbReference type="EMBL" id="CP035282">
    <property type="protein sequence ID" value="QAT62157.1"/>
    <property type="molecule type" value="Genomic_DNA"/>
</dbReference>
<dbReference type="CDD" id="cd18084">
    <property type="entry name" value="RsmE-like"/>
    <property type="match status" value="1"/>
</dbReference>
<accession>A0A410QDT6</accession>
<keyword evidence="8 12" id="KW-0808">Transferase</keyword>
<comment type="similarity">
    <text evidence="2 12">Belongs to the RNA methyltransferase RsmE family.</text>
</comment>
<protein>
    <recommendedName>
        <fullName evidence="4 12">Ribosomal RNA small subunit methyltransferase E</fullName>
        <ecNumber evidence="3 12">2.1.1.193</ecNumber>
    </recommendedName>
</protein>
<dbReference type="RefSeq" id="WP_071139001.1">
    <property type="nucleotide sequence ID" value="NZ_CP035282.1"/>
</dbReference>
<evidence type="ECO:0000256" key="9">
    <source>
        <dbReference type="ARBA" id="ARBA00022691"/>
    </source>
</evidence>
<evidence type="ECO:0000313" key="15">
    <source>
        <dbReference type="EMBL" id="QAT62157.1"/>
    </source>
</evidence>
<comment type="subcellular location">
    <subcellularLocation>
        <location evidence="1 12">Cytoplasm</location>
    </subcellularLocation>
</comment>
<evidence type="ECO:0000256" key="6">
    <source>
        <dbReference type="ARBA" id="ARBA00022552"/>
    </source>
</evidence>
<dbReference type="GO" id="GO:0070042">
    <property type="term" value="F:rRNA (uridine-N3-)-methyltransferase activity"/>
    <property type="evidence" value="ECO:0007669"/>
    <property type="project" value="TreeGrafter"/>
</dbReference>
<dbReference type="GO" id="GO:0070475">
    <property type="term" value="P:rRNA base methylation"/>
    <property type="evidence" value="ECO:0007669"/>
    <property type="project" value="TreeGrafter"/>
</dbReference>
<feature type="domain" description="Ribosomal RNA small subunit methyltransferase E methyltransferase" evidence="13">
    <location>
        <begin position="74"/>
        <end position="236"/>
    </location>
</feature>
<dbReference type="Proteomes" id="UP000287969">
    <property type="component" value="Chromosome"/>
</dbReference>
<evidence type="ECO:0000256" key="8">
    <source>
        <dbReference type="ARBA" id="ARBA00022679"/>
    </source>
</evidence>
<evidence type="ECO:0000256" key="2">
    <source>
        <dbReference type="ARBA" id="ARBA00005528"/>
    </source>
</evidence>
<evidence type="ECO:0000256" key="1">
    <source>
        <dbReference type="ARBA" id="ARBA00004496"/>
    </source>
</evidence>